<evidence type="ECO:0000256" key="5">
    <source>
        <dbReference type="ARBA" id="ARBA00022723"/>
    </source>
</evidence>
<dbReference type="PANTHER" id="PTHR46999:SF1">
    <property type="entry name" value="ALPHA-GLUCAN WATER DIKINASE 1, CHLOROPLASTIC"/>
    <property type="match status" value="1"/>
</dbReference>
<keyword evidence="4" id="KW-0808">Transferase</keyword>
<dbReference type="Proteomes" id="UP000041254">
    <property type="component" value="Unassembled WGS sequence"/>
</dbReference>
<comment type="similarity">
    <text evidence="2">Belongs to the PEP-utilizing enzyme family.</text>
</comment>
<keyword evidence="10" id="KW-0119">Carbohydrate metabolism</keyword>
<evidence type="ECO:0000313" key="16">
    <source>
        <dbReference type="EMBL" id="CEM06669.1"/>
    </source>
</evidence>
<feature type="region of interest" description="Disordered" evidence="12">
    <location>
        <begin position="414"/>
        <end position="434"/>
    </location>
</feature>
<sequence length="1441" mass="160776">MNGLSHQITFNLGGRKLRVAAVVASPEEIQIALEAEGFGTGEELWLHWGLSNAKKQWTPPPSALYPPRAETKAVPGAARSLFESREDRHDLALTFVPAVPEDGSATAPVMPAGLYFVLFKPPNQWIKQGNGNFFIDFPHLVSEVSRGSALKKTTKDLLAVRDKATVHQSWRVEHPIPAGIELLLFEGEEGADLFVLTDAPKSLLLHWGMANQKGQWRKPQLDTIDSRPFKTAAWDEKAVQTEFMPVDVDASASGLRVTDGAASSAIQGTHLWLPGVSVAPYLLFVLKEKAGNVWLKHGNDDFDVHIPIRESWKAAIQEYEEKLKKAEEEKEMMRKKRLSDYHASRDARRVNADIFFKQWSITGGLGELDCSAESTQDKQAVKVTIVGCLEIGCLLHWGILEGKRKSQWTCPPESCRPPGTAVVDPKNASGADGWKGEHREVVEKILGGEVDAGGWTLMHRYNLCRGIIEDWDGDRPEEEKKSLTRVKSWATVFQEEPRKPITATASFSSLVLPPLSRESSDKEFWSWIYVWQRFSFMKILDWQRNYNTKPRELAGATNSLSYKIAEVWKTTPKCRPLIRLVIGTLGRGGSQGQRIRDEILHIMHRNGIPETAGHFYEQWHQKLHNNTTPDDVGICKALLAFLRSGGNMQSYWDVLNDHGITRERLASYDRPINKEPYMHGDTGKLIFEFDQYLKILQSVHDATDLATALDYARGKLPHDVVGQLERAIHEVGHGGLRRRRSKSFDHGDMGGLDSAHHKFMRVAECRDALLRIINDKNVDPGALVDILFLDLALEQQQNIIIQSTYGEKRVVQLTDQLGSLLMSLSGHAPENGELRAIYGDFVQLARKTASLNWQNGAVECALLLKGLCDRAARSVGDVVDEFQNLLGPKAKFLGSQVGTDPQVLEVFVDEVVRGSVLFSVSLVLKRIEPELRAIAHLPPWQMISVVDRIQGELKKIDRLMHIQDKVYERPTIFLCGAVSGEEEVPAGVHGVLVRSAAESPDILSHVSVRARNAGVLLAVSFDADLTQQIEGDFLGKWIEIRAKKDGSGLTITEVPRPDDLDKQSKKAAMRGLSRQESRLLIEDSALKGRRASQAEMNLTQRSNRWVVAPSEFDRSVVGSKSLNLQILAKTLMETSSQLPFEIRTPEAVALPYGTMQKTLMHPLNENTVLPRLKSLLSQLKPDTSNDRAAGIFGSAKHFIEELVEPDEYLSALKETMQAAARGKGQDECRLLDLLKDEDAAWEAVKAVWASLFGIRPWVSLSKAGRKYHELNMAVLIQELLPASYAFVLHTQNPFSDEKDEVYGEVVPGLGETLVGNYPGRALSFRVKKGEKPQIVSFLSKSVALRPTACLIFRSDSNGEDLEGFAGAGLFESVTAERSKEVRLRYHRLRIVQDSAYRERLLTKLGQAGFEIEKAMKGVPQDVEGCVVNEEDVFIVQTRPQV</sequence>
<proteinExistence type="inferred from homology"/>
<evidence type="ECO:0000256" key="3">
    <source>
        <dbReference type="ARBA" id="ARBA00011738"/>
    </source>
</evidence>
<dbReference type="OMA" id="HRYNLMR"/>
<dbReference type="InterPro" id="IPR013815">
    <property type="entry name" value="ATP_grasp_subdomain_1"/>
</dbReference>
<evidence type="ECO:0000256" key="4">
    <source>
        <dbReference type="ARBA" id="ARBA00022679"/>
    </source>
</evidence>
<gene>
    <name evidence="16" type="ORF">Vbra_5721</name>
</gene>
<evidence type="ECO:0000259" key="13">
    <source>
        <dbReference type="Pfam" id="PF01326"/>
    </source>
</evidence>
<evidence type="ECO:0000256" key="12">
    <source>
        <dbReference type="SAM" id="MobiDB-lite"/>
    </source>
</evidence>
<dbReference type="Pfam" id="PF01326">
    <property type="entry name" value="PPDK_N"/>
    <property type="match status" value="1"/>
</dbReference>
<keyword evidence="17" id="KW-1185">Reference proteome</keyword>
<comment type="cofactor">
    <cofactor evidence="1">
        <name>Mg(2+)</name>
        <dbReference type="ChEBI" id="CHEBI:18420"/>
    </cofactor>
</comment>
<dbReference type="SUPFAM" id="SSF56059">
    <property type="entry name" value="Glutathione synthetase ATP-binding domain-like"/>
    <property type="match status" value="1"/>
</dbReference>
<dbReference type="InterPro" id="IPR002192">
    <property type="entry name" value="PPDK_AMP/ATP-bd"/>
</dbReference>
<evidence type="ECO:0000313" key="17">
    <source>
        <dbReference type="Proteomes" id="UP000041254"/>
    </source>
</evidence>
<dbReference type="Pfam" id="PF23166">
    <property type="entry name" value="Ig_N_CWD1"/>
    <property type="match status" value="3"/>
</dbReference>
<feature type="domain" description="Alpha-glucan water dikinase-like N-terminal Ig-like" evidence="15">
    <location>
        <begin position="10"/>
        <end position="137"/>
    </location>
</feature>
<keyword evidence="5" id="KW-0479">Metal-binding</keyword>
<dbReference type="Pfam" id="PF22973">
    <property type="entry name" value="GWD1_pHisD"/>
    <property type="match status" value="1"/>
</dbReference>
<dbReference type="InterPro" id="IPR054481">
    <property type="entry name" value="GWD1_pHisD"/>
</dbReference>
<keyword evidence="6" id="KW-0547">Nucleotide-binding</keyword>
<dbReference type="EMBL" id="CDMY01000368">
    <property type="protein sequence ID" value="CEM06669.1"/>
    <property type="molecule type" value="Genomic_DNA"/>
</dbReference>
<dbReference type="GO" id="GO:0016301">
    <property type="term" value="F:kinase activity"/>
    <property type="evidence" value="ECO:0007669"/>
    <property type="project" value="UniProtKB-KW"/>
</dbReference>
<evidence type="ECO:0000256" key="9">
    <source>
        <dbReference type="ARBA" id="ARBA00022842"/>
    </source>
</evidence>
<keyword evidence="9" id="KW-0460">Magnesium</keyword>
<name>A0A0G4F4E4_VITBC</name>
<feature type="domain" description="Alpha-glucan water dikinase phosphohistidine-like" evidence="14">
    <location>
        <begin position="939"/>
        <end position="1053"/>
    </location>
</feature>
<evidence type="ECO:0000256" key="2">
    <source>
        <dbReference type="ARBA" id="ARBA00007837"/>
    </source>
</evidence>
<dbReference type="OrthoDB" id="6123450at2759"/>
<feature type="domain" description="Alpha-glucan water dikinase-like N-terminal Ig-like" evidence="15">
    <location>
        <begin position="367"/>
        <end position="424"/>
    </location>
</feature>
<protein>
    <submittedName>
        <fullName evidence="16">Uncharacterized protein</fullName>
    </submittedName>
</protein>
<keyword evidence="11" id="KW-0175">Coiled coil</keyword>
<dbReference type="PhylomeDB" id="A0A0G4F4E4"/>
<dbReference type="GO" id="GO:0046872">
    <property type="term" value="F:metal ion binding"/>
    <property type="evidence" value="ECO:0007669"/>
    <property type="project" value="UniProtKB-KW"/>
</dbReference>
<dbReference type="GO" id="GO:0005524">
    <property type="term" value="F:ATP binding"/>
    <property type="evidence" value="ECO:0007669"/>
    <property type="project" value="UniProtKB-KW"/>
</dbReference>
<evidence type="ECO:0000256" key="11">
    <source>
        <dbReference type="SAM" id="Coils"/>
    </source>
</evidence>
<evidence type="ECO:0000256" key="1">
    <source>
        <dbReference type="ARBA" id="ARBA00001946"/>
    </source>
</evidence>
<reference evidence="16 17" key="1">
    <citation type="submission" date="2014-11" db="EMBL/GenBank/DDBJ databases">
        <authorList>
            <person name="Zhu J."/>
            <person name="Qi W."/>
            <person name="Song R."/>
        </authorList>
    </citation>
    <scope>NUCLEOTIDE SEQUENCE [LARGE SCALE GENOMIC DNA]</scope>
</reference>
<dbReference type="STRING" id="1169540.A0A0G4F4E4"/>
<dbReference type="InParanoid" id="A0A0G4F4E4"/>
<organism evidence="16 17">
    <name type="scientific">Vitrella brassicaformis (strain CCMP3155)</name>
    <dbReference type="NCBI Taxonomy" id="1169540"/>
    <lineage>
        <taxon>Eukaryota</taxon>
        <taxon>Sar</taxon>
        <taxon>Alveolata</taxon>
        <taxon>Colpodellida</taxon>
        <taxon>Vitrellaceae</taxon>
        <taxon>Vitrella</taxon>
    </lineage>
</organism>
<evidence type="ECO:0000256" key="8">
    <source>
        <dbReference type="ARBA" id="ARBA00022840"/>
    </source>
</evidence>
<evidence type="ECO:0000259" key="15">
    <source>
        <dbReference type="Pfam" id="PF23166"/>
    </source>
</evidence>
<feature type="domain" description="Pyruvate phosphate dikinase AMP/ATP-binding" evidence="13">
    <location>
        <begin position="1222"/>
        <end position="1440"/>
    </location>
</feature>
<dbReference type="Gene3D" id="3.30.470.20">
    <property type="entry name" value="ATP-grasp fold, B domain"/>
    <property type="match status" value="1"/>
</dbReference>
<evidence type="ECO:0000259" key="14">
    <source>
        <dbReference type="Pfam" id="PF22973"/>
    </source>
</evidence>
<keyword evidence="7" id="KW-0418">Kinase</keyword>
<feature type="coiled-coil region" evidence="11">
    <location>
        <begin position="309"/>
        <end position="336"/>
    </location>
</feature>
<feature type="domain" description="Alpha-glucan water dikinase-like N-terminal Ig-like" evidence="15">
    <location>
        <begin position="195"/>
        <end position="305"/>
    </location>
</feature>
<evidence type="ECO:0000256" key="6">
    <source>
        <dbReference type="ARBA" id="ARBA00022741"/>
    </source>
</evidence>
<dbReference type="Gene3D" id="3.30.1490.20">
    <property type="entry name" value="ATP-grasp fold, A domain"/>
    <property type="match status" value="1"/>
</dbReference>
<keyword evidence="8" id="KW-0067">ATP-binding</keyword>
<dbReference type="InterPro" id="IPR056301">
    <property type="entry name" value="GWD-like_N_Ig"/>
</dbReference>
<comment type="subunit">
    <text evidence="3">Homodimer.</text>
</comment>
<dbReference type="PANTHER" id="PTHR46999">
    <property type="entry name" value="ALPHA-GLUCAN WATER DIKINASE 1, CHLOROPLASTIC-RELATED"/>
    <property type="match status" value="1"/>
</dbReference>
<evidence type="ECO:0000256" key="10">
    <source>
        <dbReference type="ARBA" id="ARBA00023277"/>
    </source>
</evidence>
<accession>A0A0G4F4E4</accession>
<evidence type="ECO:0000256" key="7">
    <source>
        <dbReference type="ARBA" id="ARBA00022777"/>
    </source>
</evidence>
<dbReference type="VEuPathDB" id="CryptoDB:Vbra_5721"/>